<dbReference type="EMBL" id="JARJCW010000029">
    <property type="protein sequence ID" value="KAJ7209982.1"/>
    <property type="molecule type" value="Genomic_DNA"/>
</dbReference>
<proteinExistence type="predicted"/>
<protein>
    <submittedName>
        <fullName evidence="1">Uncharacterized protein</fullName>
    </submittedName>
</protein>
<comment type="caution">
    <text evidence="1">The sequence shown here is derived from an EMBL/GenBank/DDBJ whole genome shotgun (WGS) entry which is preliminary data.</text>
</comment>
<sequence length="257" mass="28072">MSKIILSAKSGSDWTENELHALNITIEALDPTSFFGSPLPAPTVGPILLTNVKRPSGQISKDDRLFFRYLEDATNGFPSGSAAESAVDDFAAFLLKMMDYDEPERVVHQRLEIGFIMCGKKVSAKPDVVVMDGANYILLVQEDKSSDDAEAQLIAEAVAAYSANNRRRNALGLSPITSKVFAGIIMLGTAPTFYKIPISSELVTAISRAQYPPNGTVVSKLVPPVPNLERYLNEGMVPLENRRIVFQCLAAFKQFVT</sequence>
<keyword evidence="2" id="KW-1185">Reference proteome</keyword>
<evidence type="ECO:0000313" key="1">
    <source>
        <dbReference type="EMBL" id="KAJ7209982.1"/>
    </source>
</evidence>
<dbReference type="Proteomes" id="UP001219525">
    <property type="component" value="Unassembled WGS sequence"/>
</dbReference>
<evidence type="ECO:0000313" key="2">
    <source>
        <dbReference type="Proteomes" id="UP001219525"/>
    </source>
</evidence>
<dbReference type="AlphaFoldDB" id="A0AAD6VDJ8"/>
<accession>A0AAD6VDJ8</accession>
<gene>
    <name evidence="1" type="ORF">GGX14DRAFT_451211</name>
</gene>
<reference evidence="1" key="1">
    <citation type="submission" date="2023-03" db="EMBL/GenBank/DDBJ databases">
        <title>Massive genome expansion in bonnet fungi (Mycena s.s.) driven by repeated elements and novel gene families across ecological guilds.</title>
        <authorList>
            <consortium name="Lawrence Berkeley National Laboratory"/>
            <person name="Harder C.B."/>
            <person name="Miyauchi S."/>
            <person name="Viragh M."/>
            <person name="Kuo A."/>
            <person name="Thoen E."/>
            <person name="Andreopoulos B."/>
            <person name="Lu D."/>
            <person name="Skrede I."/>
            <person name="Drula E."/>
            <person name="Henrissat B."/>
            <person name="Morin E."/>
            <person name="Kohler A."/>
            <person name="Barry K."/>
            <person name="LaButti K."/>
            <person name="Morin E."/>
            <person name="Salamov A."/>
            <person name="Lipzen A."/>
            <person name="Mereny Z."/>
            <person name="Hegedus B."/>
            <person name="Baldrian P."/>
            <person name="Stursova M."/>
            <person name="Weitz H."/>
            <person name="Taylor A."/>
            <person name="Grigoriev I.V."/>
            <person name="Nagy L.G."/>
            <person name="Martin F."/>
            <person name="Kauserud H."/>
        </authorList>
    </citation>
    <scope>NUCLEOTIDE SEQUENCE</scope>
    <source>
        <strain evidence="1">9144</strain>
    </source>
</reference>
<name>A0AAD6VDJ8_9AGAR</name>
<organism evidence="1 2">
    <name type="scientific">Mycena pura</name>
    <dbReference type="NCBI Taxonomy" id="153505"/>
    <lineage>
        <taxon>Eukaryota</taxon>
        <taxon>Fungi</taxon>
        <taxon>Dikarya</taxon>
        <taxon>Basidiomycota</taxon>
        <taxon>Agaricomycotina</taxon>
        <taxon>Agaricomycetes</taxon>
        <taxon>Agaricomycetidae</taxon>
        <taxon>Agaricales</taxon>
        <taxon>Marasmiineae</taxon>
        <taxon>Mycenaceae</taxon>
        <taxon>Mycena</taxon>
    </lineage>
</organism>